<dbReference type="InterPro" id="IPR008807">
    <property type="entry name" value="ROS_MUCR"/>
</dbReference>
<comment type="similarity">
    <text evidence="1">Belongs to the ros/MucR family.</text>
</comment>
<dbReference type="Pfam" id="PF05443">
    <property type="entry name" value="ROS_MUCR"/>
    <property type="match status" value="1"/>
</dbReference>
<feature type="compositionally biased region" description="Basic and acidic residues" evidence="2">
    <location>
        <begin position="150"/>
        <end position="159"/>
    </location>
</feature>
<evidence type="ECO:0000256" key="2">
    <source>
        <dbReference type="SAM" id="MobiDB-lite"/>
    </source>
</evidence>
<feature type="compositionally biased region" description="Polar residues" evidence="2">
    <location>
        <begin position="164"/>
        <end position="173"/>
    </location>
</feature>
<dbReference type="EMBL" id="JBHUGS010000003">
    <property type="protein sequence ID" value="MFD1951476.1"/>
    <property type="molecule type" value="Genomic_DNA"/>
</dbReference>
<organism evidence="3 4">
    <name type="scientific">Sphingomonas arantia</name>
    <dbReference type="NCBI Taxonomy" id="1460676"/>
    <lineage>
        <taxon>Bacteria</taxon>
        <taxon>Pseudomonadati</taxon>
        <taxon>Pseudomonadota</taxon>
        <taxon>Alphaproteobacteria</taxon>
        <taxon>Sphingomonadales</taxon>
        <taxon>Sphingomonadaceae</taxon>
        <taxon>Sphingomonas</taxon>
    </lineage>
</organism>
<name>A0ABW4U2M9_9SPHN</name>
<proteinExistence type="inferred from homology"/>
<protein>
    <submittedName>
        <fullName evidence="3">MucR family transcriptional regulator</fullName>
    </submittedName>
</protein>
<feature type="region of interest" description="Disordered" evidence="2">
    <location>
        <begin position="124"/>
        <end position="173"/>
    </location>
</feature>
<evidence type="ECO:0000256" key="1">
    <source>
        <dbReference type="ARBA" id="ARBA00007031"/>
    </source>
</evidence>
<dbReference type="InterPro" id="IPR041920">
    <property type="entry name" value="ROS/MUCR_sf"/>
</dbReference>
<evidence type="ECO:0000313" key="3">
    <source>
        <dbReference type="EMBL" id="MFD1951476.1"/>
    </source>
</evidence>
<keyword evidence="4" id="KW-1185">Reference proteome</keyword>
<gene>
    <name evidence="3" type="ORF">ACFSGX_11945</name>
</gene>
<reference evidence="4" key="1">
    <citation type="journal article" date="2019" name="Int. J. Syst. Evol. Microbiol.">
        <title>The Global Catalogue of Microorganisms (GCM) 10K type strain sequencing project: providing services to taxonomists for standard genome sequencing and annotation.</title>
        <authorList>
            <consortium name="The Broad Institute Genomics Platform"/>
            <consortium name="The Broad Institute Genome Sequencing Center for Infectious Disease"/>
            <person name="Wu L."/>
            <person name="Ma J."/>
        </authorList>
    </citation>
    <scope>NUCLEOTIDE SEQUENCE [LARGE SCALE GENOMIC DNA]</scope>
    <source>
        <strain evidence="4">CGMCC 1.12702</strain>
    </source>
</reference>
<accession>A0ABW4U2M9</accession>
<comment type="caution">
    <text evidence="3">The sequence shown here is derived from an EMBL/GenBank/DDBJ whole genome shotgun (WGS) entry which is preliminary data.</text>
</comment>
<sequence length="173" mass="18853">MTRPDTDLLVITADIVSAHVGNNSVGTGEVANLIKSVYEALGNLGAPEPVETENYEPATTARKSLSNPNHIVSMIDGKAYTMLKRHLAQNGLTPAAYRERYNLPADYPMTAQAYSERRRELAHSFGLGRKKTEAAAEPVTEKKTRKPRKSAVDRLRDAKAASPMTETNKSGDA</sequence>
<feature type="compositionally biased region" description="Basic and acidic residues" evidence="2">
    <location>
        <begin position="130"/>
        <end position="142"/>
    </location>
</feature>
<dbReference type="Gene3D" id="1.10.10.1550">
    <property type="entry name" value="ROS/MUCR transcriptional regulator protein"/>
    <property type="match status" value="1"/>
</dbReference>
<dbReference type="Proteomes" id="UP001597400">
    <property type="component" value="Unassembled WGS sequence"/>
</dbReference>
<evidence type="ECO:0000313" key="4">
    <source>
        <dbReference type="Proteomes" id="UP001597400"/>
    </source>
</evidence>